<dbReference type="Pfam" id="PF04230">
    <property type="entry name" value="PS_pyruv_trans"/>
    <property type="match status" value="1"/>
</dbReference>
<feature type="domain" description="Polysaccharide pyruvyl transferase" evidence="1">
    <location>
        <begin position="51"/>
        <end position="175"/>
    </location>
</feature>
<comment type="caution">
    <text evidence="2">The sequence shown here is derived from an EMBL/GenBank/DDBJ whole genome shotgun (WGS) entry which is preliminary data.</text>
</comment>
<evidence type="ECO:0000313" key="2">
    <source>
        <dbReference type="EMBL" id="RDU62526.1"/>
    </source>
</evidence>
<dbReference type="OrthoDB" id="5672604at2"/>
<dbReference type="EMBL" id="NXLS01000006">
    <property type="protein sequence ID" value="RDU62526.1"/>
    <property type="molecule type" value="Genomic_DNA"/>
</dbReference>
<dbReference type="Proteomes" id="UP000256650">
    <property type="component" value="Unassembled WGS sequence"/>
</dbReference>
<protein>
    <recommendedName>
        <fullName evidence="1">Polysaccharide pyruvyl transferase domain-containing protein</fullName>
    </recommendedName>
</protein>
<gene>
    <name evidence="2" type="ORF">CQA43_06400</name>
</gene>
<proteinExistence type="predicted"/>
<dbReference type="Pfam" id="PF13489">
    <property type="entry name" value="Methyltransf_23"/>
    <property type="match status" value="1"/>
</dbReference>
<reference evidence="2 3" key="1">
    <citation type="submission" date="2018-04" db="EMBL/GenBank/DDBJ databases">
        <title>Novel Campyloabacter and Helicobacter Species and Strains.</title>
        <authorList>
            <person name="Mannion A.J."/>
            <person name="Shen Z."/>
            <person name="Fox J.G."/>
        </authorList>
    </citation>
    <scope>NUCLEOTIDE SEQUENCE [LARGE SCALE GENOMIC DNA]</scope>
    <source>
        <strain evidence="2 3">MIT 99-5101</strain>
    </source>
</reference>
<dbReference type="CDD" id="cd02440">
    <property type="entry name" value="AdoMet_MTases"/>
    <property type="match status" value="1"/>
</dbReference>
<dbReference type="InterPro" id="IPR007345">
    <property type="entry name" value="Polysacch_pyruvyl_Trfase"/>
</dbReference>
<dbReference type="AlphaFoldDB" id="A0A3D8IC55"/>
<keyword evidence="3" id="KW-1185">Reference proteome</keyword>
<dbReference type="SUPFAM" id="SSF53335">
    <property type="entry name" value="S-adenosyl-L-methionine-dependent methyltransferases"/>
    <property type="match status" value="1"/>
</dbReference>
<dbReference type="RefSeq" id="WP_115551791.1">
    <property type="nucleotide sequence ID" value="NZ_CAOOSM010000006.1"/>
</dbReference>
<organism evidence="2 3">
    <name type="scientific">Helicobacter ganmani</name>
    <dbReference type="NCBI Taxonomy" id="60246"/>
    <lineage>
        <taxon>Bacteria</taxon>
        <taxon>Pseudomonadati</taxon>
        <taxon>Campylobacterota</taxon>
        <taxon>Epsilonproteobacteria</taxon>
        <taxon>Campylobacterales</taxon>
        <taxon>Helicobacteraceae</taxon>
        <taxon>Helicobacter</taxon>
    </lineage>
</organism>
<evidence type="ECO:0000259" key="1">
    <source>
        <dbReference type="Pfam" id="PF04230"/>
    </source>
</evidence>
<evidence type="ECO:0000313" key="3">
    <source>
        <dbReference type="Proteomes" id="UP000256650"/>
    </source>
</evidence>
<accession>A0A3D8IC55</accession>
<dbReference type="Gene3D" id="3.40.50.150">
    <property type="entry name" value="Vaccinia Virus protein VP39"/>
    <property type="match status" value="1"/>
</dbReference>
<name>A0A3D8IC55_9HELI</name>
<dbReference type="GeneID" id="82535917"/>
<sequence length="462" mass="53173">MQGWFAFPDSPHFIPNHYLLPIFVGTHFTSAIQKFLQYFIVYYPWYFEGKTIGCRDLATLGFCEKLGLEAYLSRCLTLTLPKRTQEQETQATKVFLVGIPEDLLKFIPRGLREGAISVNQQGVSNEQSLQWQSFYHCSEDLLETYKNEARLVITCALHCASPCLAMGIPVVLIARNEENLGRFSALSGIVPIYTIEDLEKERVDFVPQSLDIESLKQDMLENLNLSIKEAMGESVDKETLQAIRQRIADFVPAMQSNMAESHENSAIAGGGGNKLEANFIENTWKYDFKYDLEFKQRAQILFDLLSKEARNRLKSVLDLGCGIQYFREVLVENSLNLNYYGVDLYPHKPDNILCDFNQDNFPNFVQDSFDLVVCAGLFEYIFDLPRLIKRICALSPQFILCSYNFDNTSGVDNEIWVKNRLKQGELFDLFLQNHYCLNTYKTHKRSLPTGYFLFYKKELMGL</sequence>
<dbReference type="InterPro" id="IPR029063">
    <property type="entry name" value="SAM-dependent_MTases_sf"/>
</dbReference>